<evidence type="ECO:0000313" key="3">
    <source>
        <dbReference type="Proteomes" id="UP001177003"/>
    </source>
</evidence>
<sequence length="222" mass="25541">MLSVLLKYAQCTKGPLCYKFLFQECKGYLPDLECYNILKTQEYHLRTIIESVDKKHEERMGNQSSNFEYEITKLHEVVKELHELFEKQVSEMKAFLELKVNYLRTSMSKEVKILDDNYNLLHKKVDVLSRATTHLIEDITAFNKDYDLKVKSDKDDKVFEKSSISQDSISSMVSNIETSIKAELAPILNLVLRLPTNAPPSMHVSQGVERGVSLSKRSGEDT</sequence>
<feature type="region of interest" description="Disordered" evidence="1">
    <location>
        <begin position="199"/>
        <end position="222"/>
    </location>
</feature>
<evidence type="ECO:0000313" key="2">
    <source>
        <dbReference type="EMBL" id="CAI9295040.1"/>
    </source>
</evidence>
<keyword evidence="3" id="KW-1185">Reference proteome</keyword>
<reference evidence="2" key="1">
    <citation type="submission" date="2023-04" db="EMBL/GenBank/DDBJ databases">
        <authorList>
            <person name="Vijverberg K."/>
            <person name="Xiong W."/>
            <person name="Schranz E."/>
        </authorList>
    </citation>
    <scope>NUCLEOTIDE SEQUENCE</scope>
</reference>
<name>A0AA35ZLT8_LACSI</name>
<organism evidence="2 3">
    <name type="scientific">Lactuca saligna</name>
    <name type="common">Willowleaf lettuce</name>
    <dbReference type="NCBI Taxonomy" id="75948"/>
    <lineage>
        <taxon>Eukaryota</taxon>
        <taxon>Viridiplantae</taxon>
        <taxon>Streptophyta</taxon>
        <taxon>Embryophyta</taxon>
        <taxon>Tracheophyta</taxon>
        <taxon>Spermatophyta</taxon>
        <taxon>Magnoliopsida</taxon>
        <taxon>eudicotyledons</taxon>
        <taxon>Gunneridae</taxon>
        <taxon>Pentapetalae</taxon>
        <taxon>asterids</taxon>
        <taxon>campanulids</taxon>
        <taxon>Asterales</taxon>
        <taxon>Asteraceae</taxon>
        <taxon>Cichorioideae</taxon>
        <taxon>Cichorieae</taxon>
        <taxon>Lactucinae</taxon>
        <taxon>Lactuca</taxon>
    </lineage>
</organism>
<evidence type="ECO:0000256" key="1">
    <source>
        <dbReference type="SAM" id="MobiDB-lite"/>
    </source>
</evidence>
<accession>A0AA35ZLT8</accession>
<protein>
    <submittedName>
        <fullName evidence="2">Uncharacterized protein</fullName>
    </submittedName>
</protein>
<dbReference type="AlphaFoldDB" id="A0AA35ZLT8"/>
<dbReference type="EMBL" id="OX465083">
    <property type="protein sequence ID" value="CAI9295040.1"/>
    <property type="molecule type" value="Genomic_DNA"/>
</dbReference>
<dbReference type="Proteomes" id="UP001177003">
    <property type="component" value="Chromosome 7"/>
</dbReference>
<gene>
    <name evidence="2" type="ORF">LSALG_LOCUS33999</name>
</gene>
<proteinExistence type="predicted"/>